<name>A0A197K0F9_9FUNG</name>
<keyword evidence="1" id="KW-0732">Signal</keyword>
<protein>
    <submittedName>
        <fullName evidence="2">Uncharacterized protein</fullName>
    </submittedName>
</protein>
<organism evidence="2 3">
    <name type="scientific">Linnemannia elongata AG-77</name>
    <dbReference type="NCBI Taxonomy" id="1314771"/>
    <lineage>
        <taxon>Eukaryota</taxon>
        <taxon>Fungi</taxon>
        <taxon>Fungi incertae sedis</taxon>
        <taxon>Mucoromycota</taxon>
        <taxon>Mortierellomycotina</taxon>
        <taxon>Mortierellomycetes</taxon>
        <taxon>Mortierellales</taxon>
        <taxon>Mortierellaceae</taxon>
        <taxon>Linnemannia</taxon>
    </lineage>
</organism>
<dbReference type="AlphaFoldDB" id="A0A197K0F9"/>
<keyword evidence="3" id="KW-1185">Reference proteome</keyword>
<sequence length="122" mass="13429">MRFTIAIPALAVLASSVSAGCNSVTFNYKPEYNLVGEHTKCTIDYGMWGPNGYHEVLNIQGTDLFKKKTYASKDGQWKVTDDAPCTINGGKLVVQWGKNKAVFDKKKPQSISNGMLIFFGCL</sequence>
<evidence type="ECO:0000313" key="2">
    <source>
        <dbReference type="EMBL" id="OAQ30176.1"/>
    </source>
</evidence>
<evidence type="ECO:0000313" key="3">
    <source>
        <dbReference type="Proteomes" id="UP000078512"/>
    </source>
</evidence>
<dbReference type="EMBL" id="KV442036">
    <property type="protein sequence ID" value="OAQ30176.1"/>
    <property type="molecule type" value="Genomic_DNA"/>
</dbReference>
<gene>
    <name evidence="2" type="ORF">K457DRAFT_1906180</name>
</gene>
<dbReference type="PROSITE" id="PS51257">
    <property type="entry name" value="PROKAR_LIPOPROTEIN"/>
    <property type="match status" value="1"/>
</dbReference>
<dbReference type="OrthoDB" id="2367519at2759"/>
<dbReference type="Proteomes" id="UP000078512">
    <property type="component" value="Unassembled WGS sequence"/>
</dbReference>
<evidence type="ECO:0000256" key="1">
    <source>
        <dbReference type="SAM" id="SignalP"/>
    </source>
</evidence>
<proteinExistence type="predicted"/>
<feature type="chain" id="PRO_5008276445" evidence="1">
    <location>
        <begin position="20"/>
        <end position="122"/>
    </location>
</feature>
<feature type="signal peptide" evidence="1">
    <location>
        <begin position="1"/>
        <end position="19"/>
    </location>
</feature>
<reference evidence="2 3" key="1">
    <citation type="submission" date="2016-05" db="EMBL/GenBank/DDBJ databases">
        <title>Genome sequencing reveals origins of a unique bacterial endosymbiosis in the earliest lineages of terrestrial Fungi.</title>
        <authorList>
            <consortium name="DOE Joint Genome Institute"/>
            <person name="Uehling J."/>
            <person name="Gryganskyi A."/>
            <person name="Hameed K."/>
            <person name="Tschaplinski T."/>
            <person name="Misztal P."/>
            <person name="Wu S."/>
            <person name="Desiro A."/>
            <person name="Vande Pol N."/>
            <person name="Du Z.-Y."/>
            <person name="Zienkiewicz A."/>
            <person name="Zienkiewicz K."/>
            <person name="Morin E."/>
            <person name="Tisserant E."/>
            <person name="Splivallo R."/>
            <person name="Hainaut M."/>
            <person name="Henrissat B."/>
            <person name="Ohm R."/>
            <person name="Kuo A."/>
            <person name="Yan J."/>
            <person name="Lipzen A."/>
            <person name="Nolan M."/>
            <person name="Labutti K."/>
            <person name="Barry K."/>
            <person name="Goldstein A."/>
            <person name="Labbe J."/>
            <person name="Schadt C."/>
            <person name="Tuskan G."/>
            <person name="Grigoriev I."/>
            <person name="Martin F."/>
            <person name="Vilgalys R."/>
            <person name="Bonito G."/>
        </authorList>
    </citation>
    <scope>NUCLEOTIDE SEQUENCE [LARGE SCALE GENOMIC DNA]</scope>
    <source>
        <strain evidence="2 3">AG-77</strain>
    </source>
</reference>
<accession>A0A197K0F9</accession>